<evidence type="ECO:0000256" key="5">
    <source>
        <dbReference type="ARBA" id="ARBA00023242"/>
    </source>
</evidence>
<evidence type="ECO:0000256" key="2">
    <source>
        <dbReference type="ARBA" id="ARBA00023015"/>
    </source>
</evidence>
<comment type="subcellular location">
    <subcellularLocation>
        <location evidence="1">Nucleus</location>
    </subcellularLocation>
</comment>
<name>A0ABP1BJR4_9BRYO</name>
<accession>A0ABP1BJR4</accession>
<protein>
    <recommendedName>
        <fullName evidence="6">AP2/ERF domain-containing protein</fullName>
    </recommendedName>
</protein>
<dbReference type="SUPFAM" id="SSF54171">
    <property type="entry name" value="DNA-binding domain"/>
    <property type="match status" value="1"/>
</dbReference>
<evidence type="ECO:0000313" key="7">
    <source>
        <dbReference type="EMBL" id="CAK9875866.1"/>
    </source>
</evidence>
<dbReference type="InterPro" id="IPR016177">
    <property type="entry name" value="DNA-bd_dom_sf"/>
</dbReference>
<evidence type="ECO:0000313" key="8">
    <source>
        <dbReference type="Proteomes" id="UP001497522"/>
    </source>
</evidence>
<evidence type="ECO:0000256" key="1">
    <source>
        <dbReference type="ARBA" id="ARBA00004123"/>
    </source>
</evidence>
<evidence type="ECO:0000259" key="6">
    <source>
        <dbReference type="PROSITE" id="PS51032"/>
    </source>
</evidence>
<evidence type="ECO:0000256" key="4">
    <source>
        <dbReference type="ARBA" id="ARBA00023163"/>
    </source>
</evidence>
<keyword evidence="8" id="KW-1185">Reference proteome</keyword>
<organism evidence="7 8">
    <name type="scientific">Sphagnum jensenii</name>
    <dbReference type="NCBI Taxonomy" id="128206"/>
    <lineage>
        <taxon>Eukaryota</taxon>
        <taxon>Viridiplantae</taxon>
        <taxon>Streptophyta</taxon>
        <taxon>Embryophyta</taxon>
        <taxon>Bryophyta</taxon>
        <taxon>Sphagnophytina</taxon>
        <taxon>Sphagnopsida</taxon>
        <taxon>Sphagnales</taxon>
        <taxon>Sphagnaceae</taxon>
        <taxon>Sphagnum</taxon>
    </lineage>
</organism>
<keyword evidence="4" id="KW-0804">Transcription</keyword>
<feature type="domain" description="AP2/ERF" evidence="6">
    <location>
        <begin position="75"/>
        <end position="138"/>
    </location>
</feature>
<dbReference type="Gene3D" id="3.30.730.10">
    <property type="entry name" value="AP2/ERF domain"/>
    <property type="match status" value="1"/>
</dbReference>
<keyword evidence="3" id="KW-0238">DNA-binding</keyword>
<dbReference type="InterPro" id="IPR001471">
    <property type="entry name" value="AP2/ERF_dom"/>
</dbReference>
<keyword evidence="5" id="KW-0539">Nucleus</keyword>
<dbReference type="Proteomes" id="UP001497522">
    <property type="component" value="Chromosome 5"/>
</dbReference>
<dbReference type="InterPro" id="IPR036955">
    <property type="entry name" value="AP2/ERF_dom_sf"/>
</dbReference>
<evidence type="ECO:0000256" key="3">
    <source>
        <dbReference type="ARBA" id="ARBA00023125"/>
    </source>
</evidence>
<keyword evidence="2" id="KW-0805">Transcription regulation</keyword>
<reference evidence="7" key="1">
    <citation type="submission" date="2024-03" db="EMBL/GenBank/DDBJ databases">
        <authorList>
            <consortium name="ELIXIR-Norway"/>
            <consortium name="Elixir Norway"/>
        </authorList>
    </citation>
    <scope>NUCLEOTIDE SEQUENCE</scope>
</reference>
<dbReference type="PROSITE" id="PS51032">
    <property type="entry name" value="AP2_ERF"/>
    <property type="match status" value="1"/>
</dbReference>
<gene>
    <name evidence="7" type="ORF">CSSPJE1EN2_LOCUS18088</name>
</gene>
<proteinExistence type="predicted"/>
<dbReference type="EMBL" id="OZ023706">
    <property type="protein sequence ID" value="CAK9875866.1"/>
    <property type="molecule type" value="Genomic_DNA"/>
</dbReference>
<sequence length="334" mass="36731">MSDRRVSDNMIRTVLLLPDESDEAARFRLPRPQRVHGKIVGGSAIRKLIKHPVEERPADLQQALARSPVRRSVGGSPGVRQRLGAPRKWVVEFRFRASNWSCSQKVWIGSFDSEEEAMFAYDAAQHFLGNPTYYFDYPKGFFEPCPPSFKDTPLTKDFVAFVKERANQYAMHDRELQPNVLISEARTLTNRLLVLAGDGEEAGATSDIQVTVVTSTAAGAGRPRGPAALEVTSLSLSADSELIRDAAVELTQLVCNNPSQTAPHESTFAEDDVNWSDSDGVPPLDGLDMYLCSQDEISEMDRILIAGFDLKLNGVPTPEGASGSIVPSLERPFP</sequence>